<evidence type="ECO:0000256" key="6">
    <source>
        <dbReference type="ARBA" id="ARBA00047686"/>
    </source>
</evidence>
<dbReference type="HAMAP" id="MF_00116">
    <property type="entry name" value="dUTPase_bact"/>
    <property type="match status" value="1"/>
</dbReference>
<dbReference type="CDD" id="cd07557">
    <property type="entry name" value="trimeric_dUTPase"/>
    <property type="match status" value="1"/>
</dbReference>
<accession>A0A0B3VXP1</accession>
<dbReference type="InterPro" id="IPR036157">
    <property type="entry name" value="dUTPase-like_sf"/>
</dbReference>
<dbReference type="GO" id="GO:0004170">
    <property type="term" value="F:dUTP diphosphatase activity"/>
    <property type="evidence" value="ECO:0007669"/>
    <property type="project" value="UniProtKB-UniRule"/>
</dbReference>
<evidence type="ECO:0000256" key="4">
    <source>
        <dbReference type="ARBA" id="ARBA00022842"/>
    </source>
</evidence>
<dbReference type="eggNOG" id="COG0756">
    <property type="taxonomic scope" value="Bacteria"/>
</dbReference>
<dbReference type="KEGG" id="ftv:CH67_508"/>
<comment type="caution">
    <text evidence="9">The sequence shown here is derived from an EMBL/GenBank/DDBJ whole genome shotgun (WGS) entry which is preliminary data.</text>
</comment>
<evidence type="ECO:0000256" key="2">
    <source>
        <dbReference type="ARBA" id="ARBA00022723"/>
    </source>
</evidence>
<dbReference type="NCBIfam" id="TIGR00576">
    <property type="entry name" value="dut"/>
    <property type="match status" value="1"/>
</dbReference>
<dbReference type="InterPro" id="IPR008181">
    <property type="entry name" value="dUTPase"/>
</dbReference>
<dbReference type="EMBL" id="JAAGKH010000019">
    <property type="protein sequence ID" value="NDR88773.1"/>
    <property type="molecule type" value="Genomic_DNA"/>
</dbReference>
<protein>
    <recommendedName>
        <fullName evidence="7">Deoxyuridine 5'-triphosphate nucleotidohydrolase</fullName>
        <shortName evidence="7">dUTPase</shortName>
        <ecNumber evidence="7">3.6.1.23</ecNumber>
    </recommendedName>
    <alternativeName>
        <fullName evidence="7">dUTP pyrophosphatase</fullName>
    </alternativeName>
</protein>
<comment type="function">
    <text evidence="7">This enzyme is involved in nucleotide metabolism: it produces dUMP, the immediate precursor of thymidine nucleotides and it decreases the intracellular concentration of dUTP so that uracil cannot be incorporated into DNA.</text>
</comment>
<dbReference type="Pfam" id="PF00692">
    <property type="entry name" value="dUTPase"/>
    <property type="match status" value="1"/>
</dbReference>
<keyword evidence="2 7" id="KW-0479">Metal-binding</keyword>
<evidence type="ECO:0000259" key="8">
    <source>
        <dbReference type="Pfam" id="PF00692"/>
    </source>
</evidence>
<sequence length="148" mass="15956">MKVELKILNKELIKELPGYATEGSAAIDLRACISESIYLKSGECKLIATGIAINIANPNYAAMILPRSGLGHKKGLVLGNGTGLIDSDYQGELMVSCFNRSQETIEIEPLMRFAQLVIVPVVQANFEIVEDFSQQSVRATGGFGHTGV</sequence>
<comment type="pathway">
    <text evidence="7">Pyrimidine metabolism; dUMP biosynthesis; dUMP from dCTP (dUTP route): step 2/2.</text>
</comment>
<reference evidence="9" key="1">
    <citation type="submission" date="2019-08" db="EMBL/GenBank/DDBJ databases">
        <authorList>
            <person name="Busch A."/>
        </authorList>
    </citation>
    <scope>NUCLEOTIDE SEQUENCE</scope>
    <source>
        <strain evidence="10">15T0085</strain>
        <strain evidence="9">17T1429</strain>
    </source>
</reference>
<dbReference type="SUPFAM" id="SSF51283">
    <property type="entry name" value="dUTPase-like"/>
    <property type="match status" value="1"/>
</dbReference>
<feature type="binding site" evidence="7">
    <location>
        <begin position="84"/>
        <end position="86"/>
    </location>
    <ligand>
        <name>substrate</name>
    </ligand>
</feature>
<name>A0A0B3VXP1_FRATU</name>
<evidence type="ECO:0000313" key="10">
    <source>
        <dbReference type="EMBL" id="NDS68363.1"/>
    </source>
</evidence>
<dbReference type="EMBL" id="JAAGJP010000024">
    <property type="protein sequence ID" value="NDS68363.1"/>
    <property type="molecule type" value="Genomic_DNA"/>
</dbReference>
<dbReference type="Gene3D" id="2.70.40.10">
    <property type="match status" value="1"/>
</dbReference>
<dbReference type="AlphaFoldDB" id="A0A0B3VXP1"/>
<dbReference type="GO" id="GO:0006226">
    <property type="term" value="P:dUMP biosynthetic process"/>
    <property type="evidence" value="ECO:0007669"/>
    <property type="project" value="UniProtKB-UniRule"/>
</dbReference>
<feature type="domain" description="dUTPase-like" evidence="8">
    <location>
        <begin position="15"/>
        <end position="147"/>
    </location>
</feature>
<evidence type="ECO:0000313" key="9">
    <source>
        <dbReference type="EMBL" id="NDR88773.1"/>
    </source>
</evidence>
<gene>
    <name evidence="7 9" type="primary">dut</name>
    <name evidence="10" type="ORF">FWI86_04645</name>
    <name evidence="9" type="ORF">FWJ04_03565</name>
</gene>
<keyword evidence="5 7" id="KW-0546">Nucleotide metabolism</keyword>
<feature type="binding site" evidence="7">
    <location>
        <position position="80"/>
    </location>
    <ligand>
        <name>substrate</name>
    </ligand>
</feature>
<dbReference type="HOGENOM" id="CLU_068508_1_1_6"/>
<comment type="caution">
    <text evidence="7">Lacks conserved residue(s) required for the propagation of feature annotation.</text>
</comment>
<feature type="binding site" evidence="7">
    <location>
        <begin position="67"/>
        <end position="69"/>
    </location>
    <ligand>
        <name>substrate</name>
    </ligand>
</feature>
<reference evidence="9" key="2">
    <citation type="submission" date="2020-02" db="EMBL/GenBank/DDBJ databases">
        <title>Using affinity propagation clustering for identifying bacterial clades and subclades with whole-genome sequences of Francisella tularensis.</title>
        <authorList>
            <person name="Homeier-Bachmann T."/>
            <person name="Abdel-Glil M.Y."/>
            <person name="Hackbart A."/>
            <person name="Hotzel H."/>
            <person name="Tomaso H."/>
        </authorList>
    </citation>
    <scope>NUCLEOTIDE SEQUENCE</scope>
    <source>
        <strain evidence="10">15T0085</strain>
        <strain evidence="9">17T1429</strain>
    </source>
</reference>
<comment type="catalytic activity">
    <reaction evidence="6 7">
        <text>dUTP + H2O = dUMP + diphosphate + H(+)</text>
        <dbReference type="Rhea" id="RHEA:10248"/>
        <dbReference type="ChEBI" id="CHEBI:15377"/>
        <dbReference type="ChEBI" id="CHEBI:15378"/>
        <dbReference type="ChEBI" id="CHEBI:33019"/>
        <dbReference type="ChEBI" id="CHEBI:61555"/>
        <dbReference type="ChEBI" id="CHEBI:246422"/>
        <dbReference type="EC" id="3.6.1.23"/>
    </reaction>
</comment>
<dbReference type="RefSeq" id="WP_003014311.1">
    <property type="nucleotide sequence ID" value="NZ_CP009693.1"/>
</dbReference>
<evidence type="ECO:0000256" key="3">
    <source>
        <dbReference type="ARBA" id="ARBA00022801"/>
    </source>
</evidence>
<dbReference type="PANTHER" id="PTHR11241:SF0">
    <property type="entry name" value="DEOXYURIDINE 5'-TRIPHOSPHATE NUCLEOTIDOHYDROLASE"/>
    <property type="match status" value="1"/>
</dbReference>
<comment type="cofactor">
    <cofactor evidence="7">
        <name>Mg(2+)</name>
        <dbReference type="ChEBI" id="CHEBI:18420"/>
    </cofactor>
</comment>
<dbReference type="NCBIfam" id="NF001862">
    <property type="entry name" value="PRK00601.1"/>
    <property type="match status" value="1"/>
</dbReference>
<dbReference type="PANTHER" id="PTHR11241">
    <property type="entry name" value="DEOXYURIDINE 5'-TRIPHOSPHATE NUCLEOTIDOHYDROLASE"/>
    <property type="match status" value="1"/>
</dbReference>
<evidence type="ECO:0000256" key="1">
    <source>
        <dbReference type="ARBA" id="ARBA00006581"/>
    </source>
</evidence>
<dbReference type="InterPro" id="IPR033704">
    <property type="entry name" value="dUTPase_trimeric"/>
</dbReference>
<keyword evidence="4 7" id="KW-0460">Magnesium</keyword>
<keyword evidence="3 7" id="KW-0378">Hydrolase</keyword>
<dbReference type="GO" id="GO:0046081">
    <property type="term" value="P:dUTP catabolic process"/>
    <property type="evidence" value="ECO:0007669"/>
    <property type="project" value="InterPro"/>
</dbReference>
<dbReference type="EC" id="3.6.1.23" evidence="7"/>
<dbReference type="UniPathway" id="UPA00610">
    <property type="reaction ID" value="UER00666"/>
</dbReference>
<dbReference type="InterPro" id="IPR029054">
    <property type="entry name" value="dUTPase-like"/>
</dbReference>
<dbReference type="KEGG" id="ftc:DA46_486"/>
<dbReference type="OMA" id="RSGMGHK"/>
<evidence type="ECO:0000256" key="7">
    <source>
        <dbReference type="HAMAP-Rule" id="MF_00116"/>
    </source>
</evidence>
<dbReference type="FunFam" id="2.70.40.10:FF:000002">
    <property type="entry name" value="dUTP diphosphatase"/>
    <property type="match status" value="1"/>
</dbReference>
<evidence type="ECO:0000256" key="5">
    <source>
        <dbReference type="ARBA" id="ARBA00023080"/>
    </source>
</evidence>
<comment type="similarity">
    <text evidence="1 7">Belongs to the dUTPase family.</text>
</comment>
<dbReference type="SMR" id="A0A0B3VXP1"/>
<dbReference type="GO" id="GO:0000287">
    <property type="term" value="F:magnesium ion binding"/>
    <property type="evidence" value="ECO:0007669"/>
    <property type="project" value="UniProtKB-UniRule"/>
</dbReference>
<proteinExistence type="inferred from homology"/>
<organism evidence="9">
    <name type="scientific">Francisella tularensis subsp. holarctica</name>
    <dbReference type="NCBI Taxonomy" id="119857"/>
    <lineage>
        <taxon>Bacteria</taxon>
        <taxon>Pseudomonadati</taxon>
        <taxon>Pseudomonadota</taxon>
        <taxon>Gammaproteobacteria</taxon>
        <taxon>Thiotrichales</taxon>
        <taxon>Francisellaceae</taxon>
        <taxon>Francisella</taxon>
    </lineage>
</organism>